<dbReference type="SUPFAM" id="SSF160582">
    <property type="entry name" value="MbtH-like"/>
    <property type="match status" value="1"/>
</dbReference>
<dbReference type="RefSeq" id="WP_396678368.1">
    <property type="nucleotide sequence ID" value="NZ_JBIRPU010000005.1"/>
</dbReference>
<accession>A0ABW7SHK3</accession>
<evidence type="ECO:0000313" key="4">
    <source>
        <dbReference type="Proteomes" id="UP001611075"/>
    </source>
</evidence>
<evidence type="ECO:0000313" key="3">
    <source>
        <dbReference type="EMBL" id="MFI0793173.1"/>
    </source>
</evidence>
<organism evidence="3 4">
    <name type="scientific">Micromonospora rubida</name>
    <dbReference type="NCBI Taxonomy" id="2697657"/>
    <lineage>
        <taxon>Bacteria</taxon>
        <taxon>Bacillati</taxon>
        <taxon>Actinomycetota</taxon>
        <taxon>Actinomycetes</taxon>
        <taxon>Micromonosporales</taxon>
        <taxon>Micromonosporaceae</taxon>
        <taxon>Micromonospora</taxon>
    </lineage>
</organism>
<feature type="compositionally biased region" description="Low complexity" evidence="1">
    <location>
        <begin position="52"/>
        <end position="61"/>
    </location>
</feature>
<dbReference type="Gene3D" id="3.40.50.12780">
    <property type="entry name" value="N-terminal domain of ligase-like"/>
    <property type="match status" value="1"/>
</dbReference>
<evidence type="ECO:0000256" key="1">
    <source>
        <dbReference type="SAM" id="MobiDB-lite"/>
    </source>
</evidence>
<dbReference type="InterPro" id="IPR042099">
    <property type="entry name" value="ANL_N_sf"/>
</dbReference>
<dbReference type="PANTHER" id="PTHR45527:SF1">
    <property type="entry name" value="FATTY ACID SYNTHASE"/>
    <property type="match status" value="1"/>
</dbReference>
<sequence length="369" mass="38250">MAPQFLRVVVNRAGRYALWPHARPTPAGWIDTHFIGSRTRCLAQVGELSRGRGAPAAGAAGSPPPPDAAGRPPTDAPAQTLTGLLASVTADAPNAPAVVHEGHRTSFRDLDRRSDGLARILAEHGVRPGDTVGLRLRAGVDAVVGRLAVLKTGAAYLPLPAGHPAGGARVRLHLVLSEPEWATSERRHAVPVLAWRHRNPTGRALARAVRAGDPAYVLTGAVPLGGLLLAHRHLVVAGRSATAVPSPDLRAGVMTPQPHGPGLVVPGAVEGALWGPLLRGDEVALDPVTGNAPVLTADTLPVGPLPVGRWQVLDADLRPAPTGQLHVGAAWLGQVAADDPVRSAQWLVPDPSDPSGDSTLLATGWRFGT</sequence>
<dbReference type="InterPro" id="IPR005153">
    <property type="entry name" value="MbtH-like_dom"/>
</dbReference>
<dbReference type="PANTHER" id="PTHR45527">
    <property type="entry name" value="NONRIBOSOMAL PEPTIDE SYNTHETASE"/>
    <property type="match status" value="1"/>
</dbReference>
<feature type="domain" description="MbtH-like" evidence="2">
    <location>
        <begin position="3"/>
        <end position="47"/>
    </location>
</feature>
<name>A0ABW7SHK3_9ACTN</name>
<evidence type="ECO:0000259" key="2">
    <source>
        <dbReference type="SMART" id="SM00923"/>
    </source>
</evidence>
<dbReference type="InterPro" id="IPR038020">
    <property type="entry name" value="MbtH-like_sf"/>
</dbReference>
<dbReference type="SUPFAM" id="SSF56801">
    <property type="entry name" value="Acetyl-CoA synthetase-like"/>
    <property type="match status" value="1"/>
</dbReference>
<dbReference type="Proteomes" id="UP001611075">
    <property type="component" value="Unassembled WGS sequence"/>
</dbReference>
<dbReference type="Pfam" id="PF00501">
    <property type="entry name" value="AMP-binding"/>
    <property type="match status" value="1"/>
</dbReference>
<proteinExistence type="predicted"/>
<feature type="compositionally biased region" description="Low complexity" evidence="1">
    <location>
        <begin position="68"/>
        <end position="78"/>
    </location>
</feature>
<reference evidence="3 4" key="1">
    <citation type="submission" date="2024-10" db="EMBL/GenBank/DDBJ databases">
        <title>The Natural Products Discovery Center: Release of the First 8490 Sequenced Strains for Exploring Actinobacteria Biosynthetic Diversity.</title>
        <authorList>
            <person name="Kalkreuter E."/>
            <person name="Kautsar S.A."/>
            <person name="Yang D."/>
            <person name="Bader C.D."/>
            <person name="Teijaro C.N."/>
            <person name="Fluegel L."/>
            <person name="Davis C.M."/>
            <person name="Simpson J.R."/>
            <person name="Lauterbach L."/>
            <person name="Steele A.D."/>
            <person name="Gui C."/>
            <person name="Meng S."/>
            <person name="Li G."/>
            <person name="Viehrig K."/>
            <person name="Ye F."/>
            <person name="Su P."/>
            <person name="Kiefer A.F."/>
            <person name="Nichols A."/>
            <person name="Cepeda A.J."/>
            <person name="Yan W."/>
            <person name="Fan B."/>
            <person name="Jiang Y."/>
            <person name="Adhikari A."/>
            <person name="Zheng C.-J."/>
            <person name="Schuster L."/>
            <person name="Cowan T.M."/>
            <person name="Smanski M.J."/>
            <person name="Chevrette M.G."/>
            <person name="De Carvalho L.P.S."/>
            <person name="Shen B."/>
        </authorList>
    </citation>
    <scope>NUCLEOTIDE SEQUENCE [LARGE SCALE GENOMIC DNA]</scope>
    <source>
        <strain evidence="3 4">NPDC021253</strain>
    </source>
</reference>
<gene>
    <name evidence="3" type="ORF">ACH4OY_10800</name>
</gene>
<dbReference type="EMBL" id="JBIRPU010000005">
    <property type="protein sequence ID" value="MFI0793173.1"/>
    <property type="molecule type" value="Genomic_DNA"/>
</dbReference>
<dbReference type="SMART" id="SM00923">
    <property type="entry name" value="MbtH"/>
    <property type="match status" value="1"/>
</dbReference>
<dbReference type="Pfam" id="PF03621">
    <property type="entry name" value="MbtH"/>
    <property type="match status" value="1"/>
</dbReference>
<dbReference type="InterPro" id="IPR000873">
    <property type="entry name" value="AMP-dep_synth/lig_dom"/>
</dbReference>
<dbReference type="Gene3D" id="3.90.820.10">
    <property type="entry name" value="Structural Genomics, Unknown Function 30-nov-00 1gh9 Mol_id"/>
    <property type="match status" value="1"/>
</dbReference>
<protein>
    <submittedName>
        <fullName evidence="3">AMP-binding protein</fullName>
    </submittedName>
</protein>
<comment type="caution">
    <text evidence="3">The sequence shown here is derived from an EMBL/GenBank/DDBJ whole genome shotgun (WGS) entry which is preliminary data.</text>
</comment>
<keyword evidence="4" id="KW-1185">Reference proteome</keyword>
<feature type="region of interest" description="Disordered" evidence="1">
    <location>
        <begin position="52"/>
        <end position="78"/>
    </location>
</feature>